<reference evidence="2" key="1">
    <citation type="submission" date="2018-12" db="EMBL/GenBank/DDBJ databases">
        <authorList>
            <person name="Syme R.A."/>
            <person name="Farfan-Caceres L."/>
            <person name="Lichtenzveig J."/>
        </authorList>
    </citation>
    <scope>NUCLEOTIDE SEQUENCE</scope>
    <source>
        <strain evidence="2">Al4</strain>
    </source>
</reference>
<dbReference type="InterPro" id="IPR050587">
    <property type="entry name" value="GNT1/Glycosyltrans_8"/>
</dbReference>
<sequence length="361" mass="41454">MGLPAALRYKVVVFWLVFVSVFLFFAYAPLPERIDAFRDAAVSTAADTVRPYRPGQQWQPTTLKDTNAKYAYATFLAGNAKDENEDVYFLGARLLAYQLIHAPETRSNTSIPFIVMVTKTVSEAKKDRLQRDGAIVVVVEDLVAEWIADRDPINPRFKDVMTKLRLWELTQFDRICLIDGDTVLIENIDGVFGDPAVDTRKTLNKPNAIRDDEAPLPTEYAFASTAEPKINHDFPPSEEKQQYQFGPNYLNSGFIVFQPSADMFAYYVSLLDKSDGRWGEGLPEQNLLNWAHRRPKGNMPWQTLDKMWNIHFPTVQDMEAGVKSLHEKFWNPEHKDLRPYLEKYKWRMLGYFEGLAAQSNV</sequence>
<evidence type="ECO:0008006" key="4">
    <source>
        <dbReference type="Google" id="ProtNLM"/>
    </source>
</evidence>
<keyword evidence="1" id="KW-0472">Membrane</keyword>
<name>A0A8H7ITW1_9PLEO</name>
<feature type="transmembrane region" description="Helical" evidence="1">
    <location>
        <begin position="12"/>
        <end position="30"/>
    </location>
</feature>
<keyword evidence="1" id="KW-0812">Transmembrane</keyword>
<dbReference type="EMBL" id="RZGK01000023">
    <property type="protein sequence ID" value="KAF9690632.1"/>
    <property type="molecule type" value="Genomic_DNA"/>
</dbReference>
<dbReference type="Proteomes" id="UP000651452">
    <property type="component" value="Unassembled WGS sequence"/>
</dbReference>
<protein>
    <recommendedName>
        <fullName evidence="4">Nucleotide-diphospho-sugar transferase</fullName>
    </recommendedName>
</protein>
<accession>A0A8H7ITW1</accession>
<dbReference type="Gene3D" id="3.90.550.10">
    <property type="entry name" value="Spore Coat Polysaccharide Biosynthesis Protein SpsA, Chain A"/>
    <property type="match status" value="1"/>
</dbReference>
<keyword evidence="1" id="KW-1133">Transmembrane helix</keyword>
<dbReference type="PANTHER" id="PTHR11183">
    <property type="entry name" value="GLYCOGENIN SUBFAMILY MEMBER"/>
    <property type="match status" value="1"/>
</dbReference>
<dbReference type="OrthoDB" id="2014201at2759"/>
<gene>
    <name evidence="2" type="ORF">EKO04_011481</name>
</gene>
<evidence type="ECO:0000256" key="1">
    <source>
        <dbReference type="SAM" id="Phobius"/>
    </source>
</evidence>
<dbReference type="AlphaFoldDB" id="A0A8H7ITW1"/>
<evidence type="ECO:0000313" key="2">
    <source>
        <dbReference type="EMBL" id="KAF9690632.1"/>
    </source>
</evidence>
<dbReference type="InterPro" id="IPR029044">
    <property type="entry name" value="Nucleotide-diphossugar_trans"/>
</dbReference>
<proteinExistence type="predicted"/>
<dbReference type="SUPFAM" id="SSF53448">
    <property type="entry name" value="Nucleotide-diphospho-sugar transferases"/>
    <property type="match status" value="1"/>
</dbReference>
<keyword evidence="3" id="KW-1185">Reference proteome</keyword>
<evidence type="ECO:0000313" key="3">
    <source>
        <dbReference type="Proteomes" id="UP000651452"/>
    </source>
</evidence>
<comment type="caution">
    <text evidence="2">The sequence shown here is derived from an EMBL/GenBank/DDBJ whole genome shotgun (WGS) entry which is preliminary data.</text>
</comment>
<organism evidence="2 3">
    <name type="scientific">Ascochyta lentis</name>
    <dbReference type="NCBI Taxonomy" id="205686"/>
    <lineage>
        <taxon>Eukaryota</taxon>
        <taxon>Fungi</taxon>
        <taxon>Dikarya</taxon>
        <taxon>Ascomycota</taxon>
        <taxon>Pezizomycotina</taxon>
        <taxon>Dothideomycetes</taxon>
        <taxon>Pleosporomycetidae</taxon>
        <taxon>Pleosporales</taxon>
        <taxon>Pleosporineae</taxon>
        <taxon>Didymellaceae</taxon>
        <taxon>Ascochyta</taxon>
    </lineage>
</organism>
<reference evidence="2" key="2">
    <citation type="submission" date="2020-09" db="EMBL/GenBank/DDBJ databases">
        <title>Reference genome assembly for Australian Ascochyta lentis isolate Al4.</title>
        <authorList>
            <person name="Lee R.C."/>
            <person name="Farfan-Caceres L.M."/>
            <person name="Debler J.W."/>
            <person name="Williams A.H."/>
            <person name="Henares B.M."/>
        </authorList>
    </citation>
    <scope>NUCLEOTIDE SEQUENCE</scope>
    <source>
        <strain evidence="2">Al4</strain>
    </source>
</reference>